<dbReference type="PROSITE" id="PS50110">
    <property type="entry name" value="RESPONSE_REGULATORY"/>
    <property type="match status" value="1"/>
</dbReference>
<name>A0A212R200_9CHLR</name>
<dbReference type="GO" id="GO:0000156">
    <property type="term" value="F:phosphorelay response regulator activity"/>
    <property type="evidence" value="ECO:0007669"/>
    <property type="project" value="TreeGrafter"/>
</dbReference>
<keyword evidence="2" id="KW-0902">Two-component regulatory system</keyword>
<dbReference type="CDD" id="cd17574">
    <property type="entry name" value="REC_OmpR"/>
    <property type="match status" value="1"/>
</dbReference>
<dbReference type="Gene3D" id="3.40.50.2300">
    <property type="match status" value="1"/>
</dbReference>
<organism evidence="10 11">
    <name type="scientific">Thermoflexus hugenholtzii JAD2</name>
    <dbReference type="NCBI Taxonomy" id="877466"/>
    <lineage>
        <taxon>Bacteria</taxon>
        <taxon>Bacillati</taxon>
        <taxon>Chloroflexota</taxon>
        <taxon>Thermoflexia</taxon>
        <taxon>Thermoflexales</taxon>
        <taxon>Thermoflexaceae</taxon>
        <taxon>Thermoflexus</taxon>
    </lineage>
</organism>
<dbReference type="FunFam" id="3.40.50.2300:FF:000001">
    <property type="entry name" value="DNA-binding response regulator PhoB"/>
    <property type="match status" value="1"/>
</dbReference>
<dbReference type="RefSeq" id="WP_088571305.1">
    <property type="nucleotide sequence ID" value="NZ_FYEK01000028.1"/>
</dbReference>
<dbReference type="PROSITE" id="PS51755">
    <property type="entry name" value="OMPR_PHOB"/>
    <property type="match status" value="1"/>
</dbReference>
<evidence type="ECO:0000313" key="10">
    <source>
        <dbReference type="EMBL" id="SNB66025.1"/>
    </source>
</evidence>
<keyword evidence="5" id="KW-0804">Transcription</keyword>
<dbReference type="SUPFAM" id="SSF52172">
    <property type="entry name" value="CheY-like"/>
    <property type="match status" value="1"/>
</dbReference>
<dbReference type="Pfam" id="PF00072">
    <property type="entry name" value="Response_reg"/>
    <property type="match status" value="1"/>
</dbReference>
<evidence type="ECO:0000256" key="2">
    <source>
        <dbReference type="ARBA" id="ARBA00023012"/>
    </source>
</evidence>
<proteinExistence type="predicted"/>
<dbReference type="PANTHER" id="PTHR48111">
    <property type="entry name" value="REGULATOR OF RPOS"/>
    <property type="match status" value="1"/>
</dbReference>
<feature type="domain" description="OmpR/PhoB-type" evidence="9">
    <location>
        <begin position="128"/>
        <end position="228"/>
    </location>
</feature>
<dbReference type="Gene3D" id="6.10.250.690">
    <property type="match status" value="1"/>
</dbReference>
<dbReference type="InterPro" id="IPR011006">
    <property type="entry name" value="CheY-like_superfamily"/>
</dbReference>
<dbReference type="SMART" id="SM00448">
    <property type="entry name" value="REC"/>
    <property type="match status" value="1"/>
</dbReference>
<dbReference type="GO" id="GO:0005829">
    <property type="term" value="C:cytosol"/>
    <property type="evidence" value="ECO:0007669"/>
    <property type="project" value="TreeGrafter"/>
</dbReference>
<evidence type="ECO:0000256" key="4">
    <source>
        <dbReference type="ARBA" id="ARBA00023125"/>
    </source>
</evidence>
<dbReference type="SMART" id="SM00862">
    <property type="entry name" value="Trans_reg_C"/>
    <property type="match status" value="1"/>
</dbReference>
<evidence type="ECO:0000259" key="8">
    <source>
        <dbReference type="PROSITE" id="PS50110"/>
    </source>
</evidence>
<accession>A0A212R200</accession>
<keyword evidence="4 7" id="KW-0238">DNA-binding</keyword>
<dbReference type="AlphaFoldDB" id="A0A212R200"/>
<dbReference type="CDD" id="cd00383">
    <property type="entry name" value="trans_reg_C"/>
    <property type="match status" value="1"/>
</dbReference>
<dbReference type="InterPro" id="IPR001789">
    <property type="entry name" value="Sig_transdc_resp-reg_receiver"/>
</dbReference>
<dbReference type="EMBL" id="FYEK01000028">
    <property type="protein sequence ID" value="SNB66025.1"/>
    <property type="molecule type" value="Genomic_DNA"/>
</dbReference>
<evidence type="ECO:0000256" key="5">
    <source>
        <dbReference type="ARBA" id="ARBA00023163"/>
    </source>
</evidence>
<reference evidence="11" key="1">
    <citation type="submission" date="2017-06" db="EMBL/GenBank/DDBJ databases">
        <authorList>
            <person name="Varghese N."/>
            <person name="Submissions S."/>
        </authorList>
    </citation>
    <scope>NUCLEOTIDE SEQUENCE [LARGE SCALE GENOMIC DNA]</scope>
    <source>
        <strain evidence="11">JAD2</strain>
    </source>
</reference>
<dbReference type="InParanoid" id="A0A212R200"/>
<feature type="domain" description="Response regulatory" evidence="8">
    <location>
        <begin position="4"/>
        <end position="117"/>
    </location>
</feature>
<evidence type="ECO:0000256" key="6">
    <source>
        <dbReference type="PROSITE-ProRule" id="PRU00169"/>
    </source>
</evidence>
<keyword evidence="3" id="KW-0805">Transcription regulation</keyword>
<evidence type="ECO:0000256" key="3">
    <source>
        <dbReference type="ARBA" id="ARBA00023015"/>
    </source>
</evidence>
<dbReference type="InterPro" id="IPR016032">
    <property type="entry name" value="Sig_transdc_resp-reg_C-effctor"/>
</dbReference>
<dbReference type="SUPFAM" id="SSF46894">
    <property type="entry name" value="C-terminal effector domain of the bipartite response regulators"/>
    <property type="match status" value="1"/>
</dbReference>
<dbReference type="InterPro" id="IPR039420">
    <property type="entry name" value="WalR-like"/>
</dbReference>
<dbReference type="GO" id="GO:0006355">
    <property type="term" value="P:regulation of DNA-templated transcription"/>
    <property type="evidence" value="ECO:0007669"/>
    <property type="project" value="InterPro"/>
</dbReference>
<gene>
    <name evidence="10" type="ORF">SAMN02746019_00000450</name>
</gene>
<feature type="modified residue" description="4-aspartylphosphate" evidence="6">
    <location>
        <position position="53"/>
    </location>
</feature>
<dbReference type="Pfam" id="PF00486">
    <property type="entry name" value="Trans_reg_C"/>
    <property type="match status" value="1"/>
</dbReference>
<dbReference type="PANTHER" id="PTHR48111:SF40">
    <property type="entry name" value="PHOSPHATE REGULON TRANSCRIPTIONAL REGULATORY PROTEIN PHOB"/>
    <property type="match status" value="1"/>
</dbReference>
<evidence type="ECO:0000313" key="11">
    <source>
        <dbReference type="Proteomes" id="UP000197025"/>
    </source>
</evidence>
<sequence length="229" mass="26596">MAETILVVEDEVELAELIRRFLERRGFQVILAFNGTEGWQKFQEHQPDLVILDLMLPDIDGLEVCRQIRAVSTVPILILTARAAVEERVEGLKLGADDYIVKPFSMEELLARIDAHLRRVRLPPPGKRIYWRFGEGALLIDPQYPRVILHGEERLLTETEHRLLCYLAERAGQTLSPEEIARNVWPDGSVDPQNVKWYIWRLRQRIEPDPDQPRFLLTERGHGYRFALG</sequence>
<dbReference type="InterPro" id="IPR036388">
    <property type="entry name" value="WH-like_DNA-bd_sf"/>
</dbReference>
<dbReference type="Proteomes" id="UP000197025">
    <property type="component" value="Unassembled WGS sequence"/>
</dbReference>
<feature type="DNA-binding region" description="OmpR/PhoB-type" evidence="7">
    <location>
        <begin position="128"/>
        <end position="228"/>
    </location>
</feature>
<keyword evidence="1 6" id="KW-0597">Phosphoprotein</keyword>
<protein>
    <submittedName>
        <fullName evidence="10">Two-component system, OmpR family, KDP operon response regulator KdpE</fullName>
    </submittedName>
</protein>
<keyword evidence="11" id="KW-1185">Reference proteome</keyword>
<evidence type="ECO:0000256" key="7">
    <source>
        <dbReference type="PROSITE-ProRule" id="PRU01091"/>
    </source>
</evidence>
<evidence type="ECO:0000259" key="9">
    <source>
        <dbReference type="PROSITE" id="PS51755"/>
    </source>
</evidence>
<evidence type="ECO:0000256" key="1">
    <source>
        <dbReference type="ARBA" id="ARBA00022553"/>
    </source>
</evidence>
<dbReference type="GO" id="GO:0000976">
    <property type="term" value="F:transcription cis-regulatory region binding"/>
    <property type="evidence" value="ECO:0007669"/>
    <property type="project" value="TreeGrafter"/>
</dbReference>
<dbReference type="InterPro" id="IPR001867">
    <property type="entry name" value="OmpR/PhoB-type_DNA-bd"/>
</dbReference>
<dbReference type="Gene3D" id="1.10.10.10">
    <property type="entry name" value="Winged helix-like DNA-binding domain superfamily/Winged helix DNA-binding domain"/>
    <property type="match status" value="1"/>
</dbReference>
<dbReference type="OrthoDB" id="9790442at2"/>
<dbReference type="GO" id="GO:0032993">
    <property type="term" value="C:protein-DNA complex"/>
    <property type="evidence" value="ECO:0007669"/>
    <property type="project" value="TreeGrafter"/>
</dbReference>